<dbReference type="InterPro" id="IPR024180">
    <property type="entry name" value="Tetrapyrrole_Mease/MazG_pred"/>
</dbReference>
<dbReference type="GO" id="GO:0046076">
    <property type="term" value="P:dTTP catabolic process"/>
    <property type="evidence" value="ECO:0007669"/>
    <property type="project" value="TreeGrafter"/>
</dbReference>
<evidence type="ECO:0000259" key="1">
    <source>
        <dbReference type="Pfam" id="PF00590"/>
    </source>
</evidence>
<accession>A0A357VL38</accession>
<dbReference type="InterPro" id="IPR004518">
    <property type="entry name" value="MazG-like_dom"/>
</dbReference>
<organism evidence="3 4">
    <name type="scientific">Caldanaerobacter subterraneus</name>
    <dbReference type="NCBI Taxonomy" id="911092"/>
    <lineage>
        <taxon>Bacteria</taxon>
        <taxon>Bacillati</taxon>
        <taxon>Bacillota</taxon>
        <taxon>Clostridia</taxon>
        <taxon>Thermoanaerobacterales</taxon>
        <taxon>Thermoanaerobacteraceae</taxon>
        <taxon>Caldanaerobacter</taxon>
    </lineage>
</organism>
<dbReference type="GO" id="GO:0046052">
    <property type="term" value="P:UTP catabolic process"/>
    <property type="evidence" value="ECO:0007669"/>
    <property type="project" value="TreeGrafter"/>
</dbReference>
<dbReference type="CDD" id="cd11529">
    <property type="entry name" value="NTP-PPase_MazG_Cterm"/>
    <property type="match status" value="1"/>
</dbReference>
<sequence>MSKLAIVGLGSGSMDSLTVGALKKLEEAERIFLRTAKHPVVKELEKKGFIFETFDSFYEKYETFEEVYENIAREVIEKAKKYQKVVYAVPGHPYVGEKTVEYILNFCDGCADISIELVPAVSSIDAILSDLKVDPVEGLKIIDALSLSEQRPDKRCHNIVLQVYDKFVASEVKLKLAEVYGDTHEVVVIKNAGMRDRKIEKVPIYEIDRLDWIDYLTSLYIPPVKGFFQEKYDIYDLLDIMKALRAEDGCPWDREQTHKTLEKYLIEESYELVDAIEKEAEDKMVEELGDVLLQVVFHSQIAAERGTFDFGEVVDRICKKMIWRHPHVFGEEKVKNSQEVLDKWEKLKWEEKKREEKELNSYTDVLRDVPRYVPALMRSFKVQEKASRVGFDWDRVEEAFSKIYEELEELKEVYKGENKEKIKEEIGDLIFAVVNVARFLDVDPEQATHQTVEKFIERFSYVEREARKKGMKLENMTLSDMDALWNEAKANNFNKKMKNKLKLAGFLDFVKNK</sequence>
<dbReference type="RefSeq" id="WP_278428839.1">
    <property type="nucleotide sequence ID" value="NZ_DOLB01000061.1"/>
</dbReference>
<dbReference type="GO" id="GO:0046061">
    <property type="term" value="P:dATP catabolic process"/>
    <property type="evidence" value="ECO:0007669"/>
    <property type="project" value="TreeGrafter"/>
</dbReference>
<dbReference type="InterPro" id="IPR048011">
    <property type="entry name" value="NTP-PPase_MazG-like_C"/>
</dbReference>
<dbReference type="SUPFAM" id="SSF101386">
    <property type="entry name" value="all-alpha NTP pyrophosphatases"/>
    <property type="match status" value="2"/>
</dbReference>
<dbReference type="CDD" id="cd11723">
    <property type="entry name" value="YabN_N_like"/>
    <property type="match status" value="1"/>
</dbReference>
<evidence type="ECO:0000259" key="2">
    <source>
        <dbReference type="Pfam" id="PF03819"/>
    </source>
</evidence>
<name>A0A357VL38_9THEO</name>
<dbReference type="PANTHER" id="PTHR30522:SF0">
    <property type="entry name" value="NUCLEOSIDE TRIPHOSPHATE PYROPHOSPHOHYDROLASE"/>
    <property type="match status" value="1"/>
</dbReference>
<dbReference type="InterPro" id="IPR048015">
    <property type="entry name" value="NTP-PPase_MazG-like_N"/>
</dbReference>
<dbReference type="PANTHER" id="PTHR30522">
    <property type="entry name" value="NUCLEOSIDE TRIPHOSPHATE PYROPHOSPHOHYDROLASE"/>
    <property type="match status" value="1"/>
</dbReference>
<dbReference type="InterPro" id="IPR000878">
    <property type="entry name" value="4pyrrol_Mease"/>
</dbReference>
<evidence type="ECO:0000313" key="3">
    <source>
        <dbReference type="EMBL" id="HBT48946.1"/>
    </source>
</evidence>
<dbReference type="NCBIfam" id="TIGR00444">
    <property type="entry name" value="mazG"/>
    <property type="match status" value="1"/>
</dbReference>
<dbReference type="FunFam" id="1.10.287.1080:FF:000003">
    <property type="entry name" value="Nucleoside triphosphate pyrophosphohydrolase"/>
    <property type="match status" value="1"/>
</dbReference>
<dbReference type="FunFam" id="1.10.287.1080:FF:000001">
    <property type="entry name" value="Nucleoside triphosphate pyrophosphohydrolase"/>
    <property type="match status" value="1"/>
</dbReference>
<evidence type="ECO:0000313" key="4">
    <source>
        <dbReference type="Proteomes" id="UP000264445"/>
    </source>
</evidence>
<gene>
    <name evidence="3" type="ORF">DEA61_03680</name>
</gene>
<dbReference type="Pfam" id="PF03819">
    <property type="entry name" value="MazG"/>
    <property type="match status" value="2"/>
</dbReference>
<dbReference type="Pfam" id="PF00590">
    <property type="entry name" value="TP_methylase"/>
    <property type="match status" value="1"/>
</dbReference>
<dbReference type="Gene3D" id="3.40.1010.10">
    <property type="entry name" value="Cobalt-precorrin-4 Transmethylase, Domain 1"/>
    <property type="match status" value="1"/>
</dbReference>
<dbReference type="GO" id="GO:0006203">
    <property type="term" value="P:dGTP catabolic process"/>
    <property type="evidence" value="ECO:0007669"/>
    <property type="project" value="TreeGrafter"/>
</dbReference>
<dbReference type="Gene3D" id="1.10.287.1080">
    <property type="entry name" value="MazG-like"/>
    <property type="match status" value="2"/>
</dbReference>
<dbReference type="GO" id="GO:0047429">
    <property type="term" value="F:nucleoside triphosphate diphosphatase activity"/>
    <property type="evidence" value="ECO:0007669"/>
    <property type="project" value="InterPro"/>
</dbReference>
<dbReference type="CDD" id="cd11528">
    <property type="entry name" value="NTP-PPase_MazG_Nterm"/>
    <property type="match status" value="1"/>
</dbReference>
<dbReference type="GO" id="GO:0046047">
    <property type="term" value="P:TTP catabolic process"/>
    <property type="evidence" value="ECO:0007669"/>
    <property type="project" value="TreeGrafter"/>
</dbReference>
<dbReference type="InterPro" id="IPR011551">
    <property type="entry name" value="NTP_PyrPHydrolase_MazG"/>
</dbReference>
<dbReference type="Proteomes" id="UP000264445">
    <property type="component" value="Unassembled WGS sequence"/>
</dbReference>
<keyword evidence="3" id="KW-0378">Hydrolase</keyword>
<dbReference type="GO" id="GO:0006950">
    <property type="term" value="P:response to stress"/>
    <property type="evidence" value="ECO:0007669"/>
    <property type="project" value="UniProtKB-ARBA"/>
</dbReference>
<dbReference type="InterPro" id="IPR035013">
    <property type="entry name" value="YabN_N"/>
</dbReference>
<comment type="caution">
    <text evidence="3">The sequence shown here is derived from an EMBL/GenBank/DDBJ whole genome shotgun (WGS) entry which is preliminary data.</text>
</comment>
<dbReference type="GO" id="GO:0008168">
    <property type="term" value="F:methyltransferase activity"/>
    <property type="evidence" value="ECO:0007669"/>
    <property type="project" value="InterPro"/>
</dbReference>
<proteinExistence type="predicted"/>
<protein>
    <submittedName>
        <fullName evidence="3">Nucleoside triphosphate pyrophosphohydrolase</fullName>
    </submittedName>
</protein>
<dbReference type="EMBL" id="DOLB01000061">
    <property type="protein sequence ID" value="HBT48946.1"/>
    <property type="molecule type" value="Genomic_DNA"/>
</dbReference>
<feature type="domain" description="NTP pyrophosphohydrolase MazG-like" evidence="2">
    <location>
        <begin position="256"/>
        <end position="329"/>
    </location>
</feature>
<feature type="domain" description="NTP pyrophosphohydrolase MazG-like" evidence="2">
    <location>
        <begin position="401"/>
        <end position="458"/>
    </location>
</feature>
<dbReference type="AlphaFoldDB" id="A0A357VL38"/>
<dbReference type="NCBIfam" id="NF007113">
    <property type="entry name" value="PRK09562.1"/>
    <property type="match status" value="1"/>
</dbReference>
<dbReference type="InterPro" id="IPR014777">
    <property type="entry name" value="4pyrrole_Mease_sub1"/>
</dbReference>
<dbReference type="PIRSF" id="PIRSF002845">
    <property type="entry name" value="Ttrprl_mtas_MazG"/>
    <property type="match status" value="1"/>
</dbReference>
<dbReference type="GO" id="GO:0046081">
    <property type="term" value="P:dUTP catabolic process"/>
    <property type="evidence" value="ECO:0007669"/>
    <property type="project" value="TreeGrafter"/>
</dbReference>
<reference evidence="3 4" key="1">
    <citation type="journal article" date="2018" name="Nat. Biotechnol.">
        <title>A standardized bacterial taxonomy based on genome phylogeny substantially revises the tree of life.</title>
        <authorList>
            <person name="Parks D.H."/>
            <person name="Chuvochina M."/>
            <person name="Waite D.W."/>
            <person name="Rinke C."/>
            <person name="Skarshewski A."/>
            <person name="Chaumeil P.A."/>
            <person name="Hugenholtz P."/>
        </authorList>
    </citation>
    <scope>NUCLEOTIDE SEQUENCE [LARGE SCALE GENOMIC DNA]</scope>
    <source>
        <strain evidence="3">UBA12544</strain>
    </source>
</reference>
<dbReference type="SUPFAM" id="SSF53790">
    <property type="entry name" value="Tetrapyrrole methylase"/>
    <property type="match status" value="1"/>
</dbReference>
<feature type="domain" description="Tetrapyrrole methylase" evidence="1">
    <location>
        <begin position="3"/>
        <end position="207"/>
    </location>
</feature>
<dbReference type="InterPro" id="IPR035996">
    <property type="entry name" value="4pyrrol_Methylase_sf"/>
</dbReference>